<dbReference type="Proteomes" id="UP000004509">
    <property type="component" value="Unassembled WGS sequence"/>
</dbReference>
<organism evidence="1 2">
    <name type="scientific">Treponema vincentii ATCC 35580</name>
    <dbReference type="NCBI Taxonomy" id="596324"/>
    <lineage>
        <taxon>Bacteria</taxon>
        <taxon>Pseudomonadati</taxon>
        <taxon>Spirochaetota</taxon>
        <taxon>Spirochaetia</taxon>
        <taxon>Spirochaetales</taxon>
        <taxon>Treponemataceae</taxon>
        <taxon>Treponema</taxon>
    </lineage>
</organism>
<dbReference type="AlphaFoldDB" id="C8PTT9"/>
<dbReference type="EMBL" id="ACYH01000073">
    <property type="protein sequence ID" value="EEV19078.1"/>
    <property type="molecule type" value="Genomic_DNA"/>
</dbReference>
<evidence type="ECO:0000313" key="2">
    <source>
        <dbReference type="Proteomes" id="UP000004509"/>
    </source>
</evidence>
<accession>C8PTT9</accession>
<gene>
    <name evidence="1" type="ORF">TREVI0001_0182</name>
</gene>
<dbReference type="STRING" id="596324.TREVI0001_0182"/>
<protein>
    <submittedName>
        <fullName evidence="1">Uncharacterized protein</fullName>
    </submittedName>
</protein>
<proteinExistence type="predicted"/>
<name>C8PTT9_9SPIR</name>
<comment type="caution">
    <text evidence="1">The sequence shown here is derived from an EMBL/GenBank/DDBJ whole genome shotgun (WGS) entry which is preliminary data.</text>
</comment>
<sequence length="49" mass="5852">MFLEKMMHFFSIFPVISASKPIKMVKTEFHHGNQFLKKDTAINYVLRCF</sequence>
<evidence type="ECO:0000313" key="1">
    <source>
        <dbReference type="EMBL" id="EEV19078.1"/>
    </source>
</evidence>
<reference evidence="1 2" key="1">
    <citation type="submission" date="2009-07" db="EMBL/GenBank/DDBJ databases">
        <authorList>
            <person name="Madupu R."/>
            <person name="Sebastian Y."/>
            <person name="Durkin A.S."/>
            <person name="Torralba M."/>
            <person name="Methe B."/>
            <person name="Sutton G.G."/>
            <person name="Strausberg R.L."/>
            <person name="Nelson K.E."/>
        </authorList>
    </citation>
    <scope>NUCLEOTIDE SEQUENCE [LARGE SCALE GENOMIC DNA]</scope>
    <source>
        <strain evidence="1 2">ATCC 35580</strain>
    </source>
</reference>